<dbReference type="EMBL" id="PGTK01000001">
    <property type="protein sequence ID" value="PJF32210.1"/>
    <property type="molecule type" value="Genomic_DNA"/>
</dbReference>
<sequence length="116" mass="13167">MSAGGYLLLIFFSAFALLIILLPLLSRRQAAQSDFEVEFGKMPLVQQLAQEREAVLQALRDLEFDYQTGKLAQADYLPQREALLERGAQLLRRLEQEREAALESAIRAARQSRSET</sequence>
<name>A0A2M8P3U3_9CHLR</name>
<dbReference type="Proteomes" id="UP000228921">
    <property type="component" value="Unassembled WGS sequence"/>
</dbReference>
<evidence type="ECO:0008006" key="4">
    <source>
        <dbReference type="Google" id="ProtNLM"/>
    </source>
</evidence>
<gene>
    <name evidence="2" type="ORF">CUN51_00865</name>
</gene>
<proteinExistence type="predicted"/>
<evidence type="ECO:0000313" key="3">
    <source>
        <dbReference type="Proteomes" id="UP000228921"/>
    </source>
</evidence>
<evidence type="ECO:0000256" key="1">
    <source>
        <dbReference type="SAM" id="Coils"/>
    </source>
</evidence>
<accession>A0A2M8P3U3</accession>
<organism evidence="2 3">
    <name type="scientific">Candidatus Thermofonsia Clade 1 bacterium</name>
    <dbReference type="NCBI Taxonomy" id="2364210"/>
    <lineage>
        <taxon>Bacteria</taxon>
        <taxon>Bacillati</taxon>
        <taxon>Chloroflexota</taxon>
        <taxon>Candidatus Thermofontia</taxon>
        <taxon>Candidatus Thermofonsia Clade 1</taxon>
    </lineage>
</organism>
<reference evidence="2 3" key="1">
    <citation type="submission" date="2017-11" db="EMBL/GenBank/DDBJ databases">
        <title>Evolution of Phototrophy in the Chloroflexi Phylum Driven by Horizontal Gene Transfer.</title>
        <authorList>
            <person name="Ward L.M."/>
            <person name="Hemp J."/>
            <person name="Shih P.M."/>
            <person name="Mcglynn S.E."/>
            <person name="Fischer W."/>
        </authorList>
    </citation>
    <scope>NUCLEOTIDE SEQUENCE [LARGE SCALE GENOMIC DNA]</scope>
    <source>
        <strain evidence="2">CP2_2F</strain>
    </source>
</reference>
<evidence type="ECO:0000313" key="2">
    <source>
        <dbReference type="EMBL" id="PJF32210.1"/>
    </source>
</evidence>
<dbReference type="AlphaFoldDB" id="A0A2M8P3U3"/>
<comment type="caution">
    <text evidence="2">The sequence shown here is derived from an EMBL/GenBank/DDBJ whole genome shotgun (WGS) entry which is preliminary data.</text>
</comment>
<keyword evidence="1" id="KW-0175">Coiled coil</keyword>
<feature type="coiled-coil region" evidence="1">
    <location>
        <begin position="45"/>
        <end position="111"/>
    </location>
</feature>
<protein>
    <recommendedName>
        <fullName evidence="4">C-type cytochrome biogenesis protein CcmI</fullName>
    </recommendedName>
</protein>